<feature type="region of interest" description="Disordered" evidence="2">
    <location>
        <begin position="46"/>
        <end position="75"/>
    </location>
</feature>
<feature type="chain" id="PRO_5040944705" evidence="3">
    <location>
        <begin position="25"/>
        <end position="1169"/>
    </location>
</feature>
<evidence type="ECO:0000256" key="2">
    <source>
        <dbReference type="SAM" id="MobiDB-lite"/>
    </source>
</evidence>
<evidence type="ECO:0000256" key="3">
    <source>
        <dbReference type="SAM" id="SignalP"/>
    </source>
</evidence>
<accession>A0A9X2FDL4</accession>
<comment type="caution">
    <text evidence="4">The sequence shown here is derived from an EMBL/GenBank/DDBJ whole genome shotgun (WGS) entry which is preliminary data.</text>
</comment>
<dbReference type="InterPro" id="IPR011050">
    <property type="entry name" value="Pectin_lyase_fold/virulence"/>
</dbReference>
<protein>
    <submittedName>
        <fullName evidence="4">Autotransporter-associated beta strand repeat-containing protein</fullName>
    </submittedName>
</protein>
<dbReference type="EMBL" id="JAMXLR010000072">
    <property type="protein sequence ID" value="MCO6046253.1"/>
    <property type="molecule type" value="Genomic_DNA"/>
</dbReference>
<feature type="signal peptide" evidence="3">
    <location>
        <begin position="1"/>
        <end position="24"/>
    </location>
</feature>
<dbReference type="PROSITE" id="PS00018">
    <property type="entry name" value="EF_HAND_1"/>
    <property type="match status" value="1"/>
</dbReference>
<dbReference type="SUPFAM" id="SSF51126">
    <property type="entry name" value="Pectin lyase-like"/>
    <property type="match status" value="1"/>
</dbReference>
<evidence type="ECO:0000313" key="5">
    <source>
        <dbReference type="Proteomes" id="UP001155241"/>
    </source>
</evidence>
<dbReference type="NCBIfam" id="TIGR02601">
    <property type="entry name" value="autotrns_rpt"/>
    <property type="match status" value="1"/>
</dbReference>
<evidence type="ECO:0000313" key="4">
    <source>
        <dbReference type="EMBL" id="MCO6046253.1"/>
    </source>
</evidence>
<proteinExistence type="predicted"/>
<name>A0A9X2FDL4_9BACT</name>
<dbReference type="InterPro" id="IPR018247">
    <property type="entry name" value="EF_Hand_1_Ca_BS"/>
</dbReference>
<organism evidence="4 5">
    <name type="scientific">Aeoliella straminimaris</name>
    <dbReference type="NCBI Taxonomy" id="2954799"/>
    <lineage>
        <taxon>Bacteria</taxon>
        <taxon>Pseudomonadati</taxon>
        <taxon>Planctomycetota</taxon>
        <taxon>Planctomycetia</taxon>
        <taxon>Pirellulales</taxon>
        <taxon>Lacipirellulaceae</taxon>
        <taxon>Aeoliella</taxon>
    </lineage>
</organism>
<dbReference type="Pfam" id="PF12951">
    <property type="entry name" value="PATR"/>
    <property type="match status" value="1"/>
</dbReference>
<dbReference type="AlphaFoldDB" id="A0A9X2FDL4"/>
<dbReference type="Proteomes" id="UP001155241">
    <property type="component" value="Unassembled WGS sequence"/>
</dbReference>
<evidence type="ECO:0000256" key="1">
    <source>
        <dbReference type="ARBA" id="ARBA00022729"/>
    </source>
</evidence>
<gene>
    <name evidence="4" type="ORF">NG895_20335</name>
</gene>
<dbReference type="InterPro" id="IPR013425">
    <property type="entry name" value="Autotrns_rpt"/>
</dbReference>
<keyword evidence="1 3" id="KW-0732">Signal</keyword>
<reference evidence="4" key="1">
    <citation type="submission" date="2022-06" db="EMBL/GenBank/DDBJ databases">
        <title>Aeoliella straminimaris, a novel planctomycete from sediments.</title>
        <authorList>
            <person name="Vitorino I.R."/>
            <person name="Lage O.M."/>
        </authorList>
    </citation>
    <scope>NUCLEOTIDE SEQUENCE</scope>
    <source>
        <strain evidence="4">ICT_H6.2</strain>
    </source>
</reference>
<sequence>MTRSLSILALASFALVAWTATCNAQDELLEDFDWINLSPGATETWTTDTNWNALGSPPGNPNYPDDPNHTDEDEENVGPVVGANLSVALNNNLNLDLGGGNITIASLKIGAPGVTTTINGPGNLILKNSERNDVDAAPDPDDESKLADWYNCSFNCGYAMITSNPSAGNEIAALISTPNDSLDFVGTQTLVLSGGLEEVIQSPDDPSTTNLSRFRTHIGQYDITQSVDTQTRLLVMGPLFTVVEQFDQDGQLVDEKLWLNAGGSNIPALLQADDPDRFGTDGITDEVGAGDPHGIMDLVGGIQGSGDLWIGSEKGGQSTVPLSTVVLYNNATSAVPRTSGTTFIARGNVVLRDDGAFGAVSPNGTNTSYELKMGTVANEVGYNLVVARGAADPASGSFMRTLAQDMEIPHDLTIKSAGNPDLGDSGSLTMTGRLFASNSAGPINLLPAGEELILTGAQWNETGNSLDYDGSGLTRIRGEIRNTDLSGNNTATTAGSSIRKRGTGALYVESSQFGNTNTLQLGTNSTKIDSARDATILVEGGNLHFAHVSDMGATGSNDRVHSTGGAIGVDGGNNVNGNLGTIAATADPAFSDRFRNFSGKLPTPIVTDLYSYEGWSNGGLMLTTAADLSGTLDFTSGSLTTFQDMTIAAPEEGATFTGTITPAALASQLVVGNLVGGQATYRLGGGSGTLTLAASKLTGANNLLVTNGGDYNNPNGADRVQLGMVRVTGSNSSNALKATVIGRYQTTLQDAAEADTVALADEYQYFGTTLAVESLADGSSSIGTGTSASDLFIQGSTLRYEGAAGSTNRLFTVGTIGATIDASGSGAINFTNASALPLDVAESRTGSTVTGVPEIGNTTLYNLASTSDLVVGMTVTGNRIPEDTEIAAILSPTRVRLNKSVEGFANNSTYVFTPVDRELTLRGSNTGDNIFSPAIADASDGGAVGLTKKDSGRWIVNGANTYTGDTIVEAGTLGVMDGIGTLAAGTDLNLAEGAALEFEIDNESSYDQLTILGDATLAGMIDVSLLGSPSVGQTFDILTTSGGTIDMTGLSVIGDGSFTLSLESMDTVLRLTASTSTGLAGDYNGDGHVDIADYVVWRNNLGSTTAMLPGDSTPEIVDASDYTVWKNNFGASSGALSGLASNQQAVPEPSAFGLLIAAAMLAVVARRRA</sequence>
<keyword evidence="5" id="KW-1185">Reference proteome</keyword>
<dbReference type="RefSeq" id="WP_252854367.1">
    <property type="nucleotide sequence ID" value="NZ_JAMXLR010000072.1"/>
</dbReference>